<dbReference type="Pfam" id="PF00067">
    <property type="entry name" value="p450"/>
    <property type="match status" value="2"/>
</dbReference>
<dbReference type="PRINTS" id="PR00463">
    <property type="entry name" value="EP450I"/>
</dbReference>
<keyword evidence="6" id="KW-0472">Membrane</keyword>
<dbReference type="SUPFAM" id="SSF48264">
    <property type="entry name" value="Cytochrome P450"/>
    <property type="match status" value="1"/>
</dbReference>
<dbReference type="PROSITE" id="PS00086">
    <property type="entry name" value="CYTOCHROME_P450"/>
    <property type="match status" value="1"/>
</dbReference>
<dbReference type="InterPro" id="IPR002401">
    <property type="entry name" value="Cyt_P450_E_grp-I"/>
</dbReference>
<keyword evidence="3 4" id="KW-0408">Iron</keyword>
<evidence type="ECO:0000256" key="5">
    <source>
        <dbReference type="RuleBase" id="RU000461"/>
    </source>
</evidence>
<name>A0AA85K8D5_TRIRE</name>
<evidence type="ECO:0000256" key="6">
    <source>
        <dbReference type="SAM" id="Phobius"/>
    </source>
</evidence>
<keyword evidence="4 5" id="KW-0349">Heme</keyword>
<evidence type="ECO:0000313" key="8">
    <source>
        <dbReference type="WBParaSite" id="TREG1_70600.1"/>
    </source>
</evidence>
<dbReference type="InterPro" id="IPR036396">
    <property type="entry name" value="Cyt_P450_sf"/>
</dbReference>
<dbReference type="GO" id="GO:0020037">
    <property type="term" value="F:heme binding"/>
    <property type="evidence" value="ECO:0007669"/>
    <property type="project" value="InterPro"/>
</dbReference>
<keyword evidence="6" id="KW-1133">Transmembrane helix</keyword>
<protein>
    <recommendedName>
        <fullName evidence="9">Cytochrome P450</fullName>
    </recommendedName>
</protein>
<feature type="transmembrane region" description="Helical" evidence="6">
    <location>
        <begin position="6"/>
        <end position="30"/>
    </location>
</feature>
<dbReference type="InterPro" id="IPR001128">
    <property type="entry name" value="Cyt_P450"/>
</dbReference>
<keyword evidence="6" id="KW-0812">Transmembrane</keyword>
<dbReference type="GO" id="GO:0006082">
    <property type="term" value="P:organic acid metabolic process"/>
    <property type="evidence" value="ECO:0007669"/>
    <property type="project" value="TreeGrafter"/>
</dbReference>
<evidence type="ECO:0000256" key="1">
    <source>
        <dbReference type="ARBA" id="ARBA00010617"/>
    </source>
</evidence>
<reference evidence="8" key="2">
    <citation type="submission" date="2023-11" db="UniProtKB">
        <authorList>
            <consortium name="WormBaseParasite"/>
        </authorList>
    </citation>
    <scope>IDENTIFICATION</scope>
</reference>
<proteinExistence type="inferred from homology"/>
<dbReference type="GO" id="GO:0005737">
    <property type="term" value="C:cytoplasm"/>
    <property type="evidence" value="ECO:0007669"/>
    <property type="project" value="TreeGrafter"/>
</dbReference>
<dbReference type="Proteomes" id="UP000050795">
    <property type="component" value="Unassembled WGS sequence"/>
</dbReference>
<keyword evidence="7" id="KW-1185">Reference proteome</keyword>
<keyword evidence="5" id="KW-0560">Oxidoreductase</keyword>
<dbReference type="InterPro" id="IPR050182">
    <property type="entry name" value="Cytochrome_P450_fam2"/>
</dbReference>
<keyword evidence="2 4" id="KW-0479">Metal-binding</keyword>
<feature type="binding site" description="axial binding residue" evidence="4">
    <location>
        <position position="416"/>
    </location>
    <ligand>
        <name>heme</name>
        <dbReference type="ChEBI" id="CHEBI:30413"/>
    </ligand>
    <ligandPart>
        <name>Fe</name>
        <dbReference type="ChEBI" id="CHEBI:18248"/>
    </ligandPart>
</feature>
<comment type="similarity">
    <text evidence="1 5">Belongs to the cytochrome P450 family.</text>
</comment>
<evidence type="ECO:0000256" key="4">
    <source>
        <dbReference type="PIRSR" id="PIRSR602401-1"/>
    </source>
</evidence>
<evidence type="ECO:0000256" key="3">
    <source>
        <dbReference type="ARBA" id="ARBA00023004"/>
    </source>
</evidence>
<dbReference type="AlphaFoldDB" id="A0AA85K8D5"/>
<dbReference type="GO" id="GO:0006805">
    <property type="term" value="P:xenobiotic metabolic process"/>
    <property type="evidence" value="ECO:0007669"/>
    <property type="project" value="TreeGrafter"/>
</dbReference>
<dbReference type="WBParaSite" id="TREG1_70600.1">
    <property type="protein sequence ID" value="TREG1_70600.1"/>
    <property type="gene ID" value="TREG1_70600"/>
</dbReference>
<accession>A0AA85K8D5</accession>
<keyword evidence="5" id="KW-0503">Monooxygenase</keyword>
<sequence length="486" mass="55772">MTIWTILWSSINLTNFTTSLLCLIIIYLLYTRISYRLPPGPMGWPIFGYTACLGHDAFRKIQYLNQIYGDILSFRLMGKTIIILNSYDMIHEAAVTNRSKIGRYTMTVNDILAENAGISNYDTQRAMDIRRAFLRHLHDASKPSDGENGDKSHLVLPQSYINSEVDRLLKQLRIKQGKPVDVLQLMRRTVWRIIWNFLFETKCPLTDKQIDTILEDIALNNTENQLFRIQQLLPKFWVKLLKKVPVAKTLFDIDEIISRHKSTRQVIDNNTGDLSNTNSLFGRLINSSNLNLTKNEISRLSYELMAAGTDTTSLTLTWACDYLSRTPTNNPLKLDSSVFNMVHRWASVVPLALPHLVRESFEINGYHIPKSSILIYNLYAVHNIQLKKFGNNEVSSNDQMKESDMSIPFSLGSRSCPGYPVANQLVEHILTAINEEFMIQHAVRSHFETISPVNQESLTPFGLTRVPHKSMYIFVTRINDLRRTSI</sequence>
<comment type="cofactor">
    <cofactor evidence="4">
        <name>heme</name>
        <dbReference type="ChEBI" id="CHEBI:30413"/>
    </cofactor>
</comment>
<reference evidence="7" key="1">
    <citation type="submission" date="2022-06" db="EMBL/GenBank/DDBJ databases">
        <authorList>
            <person name="Berger JAMES D."/>
            <person name="Berger JAMES D."/>
        </authorList>
    </citation>
    <scope>NUCLEOTIDE SEQUENCE [LARGE SCALE GENOMIC DNA]</scope>
</reference>
<dbReference type="PANTHER" id="PTHR24300">
    <property type="entry name" value="CYTOCHROME P450 508A4-RELATED"/>
    <property type="match status" value="1"/>
</dbReference>
<dbReference type="GO" id="GO:0005506">
    <property type="term" value="F:iron ion binding"/>
    <property type="evidence" value="ECO:0007669"/>
    <property type="project" value="InterPro"/>
</dbReference>
<organism evidence="7 8">
    <name type="scientific">Trichobilharzia regenti</name>
    <name type="common">Nasal bird schistosome</name>
    <dbReference type="NCBI Taxonomy" id="157069"/>
    <lineage>
        <taxon>Eukaryota</taxon>
        <taxon>Metazoa</taxon>
        <taxon>Spiralia</taxon>
        <taxon>Lophotrochozoa</taxon>
        <taxon>Platyhelminthes</taxon>
        <taxon>Trematoda</taxon>
        <taxon>Digenea</taxon>
        <taxon>Strigeidida</taxon>
        <taxon>Schistosomatoidea</taxon>
        <taxon>Schistosomatidae</taxon>
        <taxon>Trichobilharzia</taxon>
    </lineage>
</organism>
<dbReference type="Gene3D" id="1.10.630.10">
    <property type="entry name" value="Cytochrome P450"/>
    <property type="match status" value="2"/>
</dbReference>
<evidence type="ECO:0000313" key="7">
    <source>
        <dbReference type="Proteomes" id="UP000050795"/>
    </source>
</evidence>
<dbReference type="PANTHER" id="PTHR24300:SF397">
    <property type="entry name" value="CYTOCHROME P450 2U1"/>
    <property type="match status" value="1"/>
</dbReference>
<evidence type="ECO:0008006" key="9">
    <source>
        <dbReference type="Google" id="ProtNLM"/>
    </source>
</evidence>
<dbReference type="GO" id="GO:0016712">
    <property type="term" value="F:oxidoreductase activity, acting on paired donors, with incorporation or reduction of molecular oxygen, reduced flavin or flavoprotein as one donor, and incorporation of one atom of oxygen"/>
    <property type="evidence" value="ECO:0007669"/>
    <property type="project" value="TreeGrafter"/>
</dbReference>
<dbReference type="InterPro" id="IPR017972">
    <property type="entry name" value="Cyt_P450_CS"/>
</dbReference>
<evidence type="ECO:0000256" key="2">
    <source>
        <dbReference type="ARBA" id="ARBA00022723"/>
    </source>
</evidence>
<dbReference type="PRINTS" id="PR00385">
    <property type="entry name" value="P450"/>
</dbReference>